<sequence>MGAICGLIAEKAKEDIVRPVTEMTAAMSFRGADFTGNYAEDGIGLGAAVHQTVGDIAQPVFNETKDIIAVCDGEIYNHAALRSQLLSKGHQLPGGSDSELIPHLYEESGDDFPARLNGIFAIGLYDAKRKRFLLVRDHLGSRSVFYQANASVFLFASTIKAMSGTGMANRDISGHALDLYFAGTCVPHPHTLFANIKGVRPGHAVIWENGKVREHEYWSLSHIEEDYRTDKTQFQEQIRDLLLDAIKIRKTGDAPFASVLSGGVDSSLISAVLAKEMAEPLHTFSIGYTNQAFDDSDLQKIMINRYNFVKNTATLREEDVVDLLSNVVRHSDYPLNNASAMATYLCMQKVRQAGFGKVFEGEAADELFCGGGGVVGEHLVELLARLPSGLRRMTFGRLSDGSLNIDRTGKIAAIRRLCHRVCMPPIDRMLTWLPSLDRKSRKMLLANGWGLHVGMEDELEPGRFYMERASFREELNLYQYGACKTYLPNDLLFKNERMAAAHGLVNRTPFIDYRLAELAFKIPGKYKLTGYTVRTAEKKLIYRQAIQGLIPDAVLWHKKIRGFSQPTNIWMRNGLRDFVMDTLLGRRSRERGIFSPFFVQQIADDHMNGREDRDRLLWGILTLELWMREFAD</sequence>
<dbReference type="GO" id="GO:0005524">
    <property type="term" value="F:ATP binding"/>
    <property type="evidence" value="ECO:0007669"/>
    <property type="project" value="UniProtKB-KW"/>
</dbReference>
<evidence type="ECO:0000256" key="8">
    <source>
        <dbReference type="PIRSR" id="PIRSR001589-2"/>
    </source>
</evidence>
<dbReference type="SUPFAM" id="SSF56235">
    <property type="entry name" value="N-terminal nucleophile aminohydrolases (Ntn hydrolases)"/>
    <property type="match status" value="1"/>
</dbReference>
<keyword evidence="5 8" id="KW-0067">ATP-binding</keyword>
<dbReference type="InterPro" id="IPR014729">
    <property type="entry name" value="Rossmann-like_a/b/a_fold"/>
</dbReference>
<comment type="caution">
    <text evidence="11">The sequence shown here is derived from an EMBL/GenBank/DDBJ whole genome shotgun (WGS) entry which is preliminary data.</text>
</comment>
<dbReference type="PIRSF" id="PIRSF001589">
    <property type="entry name" value="Asn_synthetase_glu-h"/>
    <property type="match status" value="1"/>
</dbReference>
<feature type="binding site" evidence="8">
    <location>
        <position position="286"/>
    </location>
    <ligand>
        <name>ATP</name>
        <dbReference type="ChEBI" id="CHEBI:30616"/>
    </ligand>
</feature>
<dbReference type="CDD" id="cd00712">
    <property type="entry name" value="AsnB"/>
    <property type="match status" value="1"/>
</dbReference>
<dbReference type="GO" id="GO:0005829">
    <property type="term" value="C:cytosol"/>
    <property type="evidence" value="ECO:0007669"/>
    <property type="project" value="TreeGrafter"/>
</dbReference>
<dbReference type="OrthoDB" id="9763290at2"/>
<comment type="catalytic activity">
    <reaction evidence="7">
        <text>L-aspartate + L-glutamine + ATP + H2O = L-asparagine + L-glutamate + AMP + diphosphate + H(+)</text>
        <dbReference type="Rhea" id="RHEA:12228"/>
        <dbReference type="ChEBI" id="CHEBI:15377"/>
        <dbReference type="ChEBI" id="CHEBI:15378"/>
        <dbReference type="ChEBI" id="CHEBI:29985"/>
        <dbReference type="ChEBI" id="CHEBI:29991"/>
        <dbReference type="ChEBI" id="CHEBI:30616"/>
        <dbReference type="ChEBI" id="CHEBI:33019"/>
        <dbReference type="ChEBI" id="CHEBI:58048"/>
        <dbReference type="ChEBI" id="CHEBI:58359"/>
        <dbReference type="ChEBI" id="CHEBI:456215"/>
        <dbReference type="EC" id="6.3.5.4"/>
    </reaction>
</comment>
<evidence type="ECO:0000259" key="10">
    <source>
        <dbReference type="PROSITE" id="PS51278"/>
    </source>
</evidence>
<evidence type="ECO:0000256" key="1">
    <source>
        <dbReference type="ARBA" id="ARBA00005187"/>
    </source>
</evidence>
<dbReference type="RefSeq" id="WP_124326784.1">
    <property type="nucleotide sequence ID" value="NZ_BEXT01000001.1"/>
</dbReference>
<comment type="pathway">
    <text evidence="1">Amino-acid biosynthesis; L-asparagine biosynthesis; L-asparagine from L-aspartate (L-Gln route): step 1/1.</text>
</comment>
<dbReference type="InterPro" id="IPR006426">
    <property type="entry name" value="Asn_synth_AEB"/>
</dbReference>
<keyword evidence="12" id="KW-1185">Reference proteome</keyword>
<evidence type="ECO:0000256" key="4">
    <source>
        <dbReference type="ARBA" id="ARBA00022741"/>
    </source>
</evidence>
<dbReference type="NCBIfam" id="TIGR01536">
    <property type="entry name" value="asn_synth_AEB"/>
    <property type="match status" value="1"/>
</dbReference>
<dbReference type="GO" id="GO:0006529">
    <property type="term" value="P:asparagine biosynthetic process"/>
    <property type="evidence" value="ECO:0007669"/>
    <property type="project" value="InterPro"/>
</dbReference>
<keyword evidence="6" id="KW-0315">Glutamine amidotransferase</keyword>
<dbReference type="PANTHER" id="PTHR43284">
    <property type="entry name" value="ASPARAGINE SYNTHETASE (GLUTAMINE-HYDROLYZING)"/>
    <property type="match status" value="1"/>
</dbReference>
<feature type="site" description="Important for beta-aspartyl-AMP intermediate formation" evidence="9">
    <location>
        <position position="362"/>
    </location>
</feature>
<dbReference type="InterPro" id="IPR033738">
    <property type="entry name" value="AsnB_N"/>
</dbReference>
<evidence type="ECO:0000313" key="12">
    <source>
        <dbReference type="Proteomes" id="UP000288096"/>
    </source>
</evidence>
<dbReference type="InterPro" id="IPR029055">
    <property type="entry name" value="Ntn_hydrolases_N"/>
</dbReference>
<evidence type="ECO:0000256" key="3">
    <source>
        <dbReference type="ARBA" id="ARBA00012737"/>
    </source>
</evidence>
<evidence type="ECO:0000256" key="9">
    <source>
        <dbReference type="PIRSR" id="PIRSR001589-3"/>
    </source>
</evidence>
<reference evidence="12" key="2">
    <citation type="submission" date="2019-01" db="EMBL/GenBank/DDBJ databases">
        <title>Genome sequence of Desulfonema ishimotonii strain Tokyo 01.</title>
        <authorList>
            <person name="Fukui M."/>
        </authorList>
    </citation>
    <scope>NUCLEOTIDE SEQUENCE [LARGE SCALE GENOMIC DNA]</scope>
    <source>
        <strain evidence="12">Tokyo 01</strain>
    </source>
</reference>
<dbReference type="CDD" id="cd01991">
    <property type="entry name" value="Asn_synthase_B_C"/>
    <property type="match status" value="1"/>
</dbReference>
<dbReference type="Gene3D" id="3.40.50.620">
    <property type="entry name" value="HUPs"/>
    <property type="match status" value="2"/>
</dbReference>
<dbReference type="EMBL" id="BEXT01000001">
    <property type="protein sequence ID" value="GBC59259.1"/>
    <property type="molecule type" value="Genomic_DNA"/>
</dbReference>
<protein>
    <recommendedName>
        <fullName evidence="3">asparagine synthase (glutamine-hydrolyzing)</fullName>
        <ecNumber evidence="3">6.3.5.4</ecNumber>
    </recommendedName>
</protein>
<dbReference type="InterPro" id="IPR001962">
    <property type="entry name" value="Asn_synthase"/>
</dbReference>
<dbReference type="GO" id="GO:0004066">
    <property type="term" value="F:asparagine synthase (glutamine-hydrolyzing) activity"/>
    <property type="evidence" value="ECO:0007669"/>
    <property type="project" value="UniProtKB-EC"/>
</dbReference>
<keyword evidence="4 8" id="KW-0547">Nucleotide-binding</keyword>
<comment type="similarity">
    <text evidence="2">Belongs to the asparagine synthetase family.</text>
</comment>
<dbReference type="Proteomes" id="UP000288096">
    <property type="component" value="Unassembled WGS sequence"/>
</dbReference>
<dbReference type="PANTHER" id="PTHR43284:SF1">
    <property type="entry name" value="ASPARAGINE SYNTHETASE"/>
    <property type="match status" value="1"/>
</dbReference>
<feature type="binding site" evidence="8">
    <location>
        <position position="97"/>
    </location>
    <ligand>
        <name>L-glutamine</name>
        <dbReference type="ChEBI" id="CHEBI:58359"/>
    </ligand>
</feature>
<evidence type="ECO:0000313" key="11">
    <source>
        <dbReference type="EMBL" id="GBC59259.1"/>
    </source>
</evidence>
<evidence type="ECO:0000256" key="2">
    <source>
        <dbReference type="ARBA" id="ARBA00005752"/>
    </source>
</evidence>
<dbReference type="Pfam" id="PF13537">
    <property type="entry name" value="GATase_7"/>
    <property type="match status" value="1"/>
</dbReference>
<dbReference type="SUPFAM" id="SSF52402">
    <property type="entry name" value="Adenine nucleotide alpha hydrolases-like"/>
    <property type="match status" value="1"/>
</dbReference>
<dbReference type="PROSITE" id="PS51278">
    <property type="entry name" value="GATASE_TYPE_2"/>
    <property type="match status" value="1"/>
</dbReference>
<name>A0A401FQJ0_9BACT</name>
<dbReference type="InterPro" id="IPR051786">
    <property type="entry name" value="ASN_synthetase/amidase"/>
</dbReference>
<evidence type="ECO:0000256" key="7">
    <source>
        <dbReference type="ARBA" id="ARBA00048741"/>
    </source>
</evidence>
<feature type="domain" description="Glutamine amidotransferase type-2" evidence="10">
    <location>
        <begin position="5"/>
        <end position="210"/>
    </location>
</feature>
<proteinExistence type="inferred from homology"/>
<dbReference type="AlphaFoldDB" id="A0A401FQJ0"/>
<organism evidence="11 12">
    <name type="scientific">Desulfonema ishimotonii</name>
    <dbReference type="NCBI Taxonomy" id="45657"/>
    <lineage>
        <taxon>Bacteria</taxon>
        <taxon>Pseudomonadati</taxon>
        <taxon>Thermodesulfobacteriota</taxon>
        <taxon>Desulfobacteria</taxon>
        <taxon>Desulfobacterales</taxon>
        <taxon>Desulfococcaceae</taxon>
        <taxon>Desulfonema</taxon>
    </lineage>
</organism>
<evidence type="ECO:0000256" key="5">
    <source>
        <dbReference type="ARBA" id="ARBA00022840"/>
    </source>
</evidence>
<dbReference type="InterPro" id="IPR017932">
    <property type="entry name" value="GATase_2_dom"/>
</dbReference>
<gene>
    <name evidence="11" type="ORF">DENIS_0195</name>
</gene>
<dbReference type="EC" id="6.3.5.4" evidence="3"/>
<dbReference type="Pfam" id="PF00733">
    <property type="entry name" value="Asn_synthase"/>
    <property type="match status" value="1"/>
</dbReference>
<dbReference type="Gene3D" id="3.60.20.10">
    <property type="entry name" value="Glutamine Phosphoribosylpyrophosphate, subunit 1, domain 1"/>
    <property type="match status" value="1"/>
</dbReference>
<accession>A0A401FQJ0</accession>
<evidence type="ECO:0000256" key="6">
    <source>
        <dbReference type="ARBA" id="ARBA00022962"/>
    </source>
</evidence>
<reference evidence="12" key="1">
    <citation type="submission" date="2017-11" db="EMBL/GenBank/DDBJ databases">
        <authorList>
            <person name="Watanabe M."/>
            <person name="Kojima H."/>
        </authorList>
    </citation>
    <scope>NUCLEOTIDE SEQUENCE [LARGE SCALE GENOMIC DNA]</scope>
    <source>
        <strain evidence="12">Tokyo 01</strain>
    </source>
</reference>